<sequence length="859" mass="95415">MTSQRDRHGTRFDVVRPAALALATLDWEQSLPSIKPQQVPRATVIGELWDMYTAYQDNQNPPCTIKLLGAPTHCSTVPASALEPIRFNEMWATKHHVGRRLLCRTLTPPVYTDRLSFAVEDRTADEMLELCNFPLFGIRDDDRLMALFPVGTGLLVREPYFVDTEDCKPFHVRVSTPTDIVIYPGDAPTLRGAKWATPSLFQPPASTDEYREDAVSFMKQRQAYLAIQSFTAALAHTENQVDMVCVLVERAEANIAAARWASAYRDTSIVQTYVDMGVEVPLLVRGAALSHRAHALVGLGLLERAEEEFDRAHELLHPNRVSLKLEADPDDPRSIMERFAEAAEKQQAGAQAKQGSPSRAQLAEQRAAMVARQKRGTTQALIEAQETGELKWDELERMAAARPFACVEVGSFTGPVRVAQLKKRGGGRGVIATRDIEVGELLLGASRCRFLVASQEYAADPCDDPAVEKAFALSQRYEDRTMGWDDPRRTAAPAAIPELVVEVLPRLMDDPSVLPILESLYDGENPPKRPLVFGAMQERTVSEFASAPVDVDVAWLERICRINASLSLWEDDNGPASFFMAWAGLYINGSAFNHSCVANTYWKVIGDTLVVRARTQIKKGKEVYLSYVPFKNQAYDMQSVVLEPHFPRAECPCAHCVAVRREDPGIRAKRQAIFDQFAATVPHMRVPPLGSSREDMVGEWKSLLRLVEDVQATLPLSNDEVHLALVTPYACLIRLAHAIGPANGLYSPRKLEMFFSELLRYTGANIAETDGRMRFEAVPHCERDTMIGGILALAGLYAKEGTDAGDQRAVSWGTAAADLSRLVHGDDFEQFWRRTASDVKAFKLERLKGRVVEALASGR</sequence>
<comment type="caution">
    <text evidence="2">The sequence shown here is derived from an EMBL/GenBank/DDBJ whole genome shotgun (WGS) entry which is preliminary data.</text>
</comment>
<dbReference type="Gene3D" id="1.25.40.10">
    <property type="entry name" value="Tetratricopeptide repeat domain"/>
    <property type="match status" value="1"/>
</dbReference>
<dbReference type="SUPFAM" id="SSF48452">
    <property type="entry name" value="TPR-like"/>
    <property type="match status" value="1"/>
</dbReference>
<evidence type="ECO:0000313" key="2">
    <source>
        <dbReference type="EMBL" id="TNY17957.1"/>
    </source>
</evidence>
<dbReference type="AlphaFoldDB" id="A0A5C5FM77"/>
<protein>
    <recommendedName>
        <fullName evidence="1">SET domain-containing protein</fullName>
    </recommendedName>
</protein>
<evidence type="ECO:0000259" key="1">
    <source>
        <dbReference type="PROSITE" id="PS50280"/>
    </source>
</evidence>
<dbReference type="PROSITE" id="PS50280">
    <property type="entry name" value="SET"/>
    <property type="match status" value="1"/>
</dbReference>
<dbReference type="STRING" id="5288.A0A5C5FM77"/>
<name>A0A5C5FM77_9BASI</name>
<gene>
    <name evidence="2" type="ORF">DMC30DRAFT_419303</name>
</gene>
<evidence type="ECO:0000313" key="3">
    <source>
        <dbReference type="Proteomes" id="UP000311382"/>
    </source>
</evidence>
<dbReference type="EMBL" id="SOZI01000165">
    <property type="protein sequence ID" value="TNY17957.1"/>
    <property type="molecule type" value="Genomic_DNA"/>
</dbReference>
<dbReference type="Gene3D" id="2.170.270.10">
    <property type="entry name" value="SET domain"/>
    <property type="match status" value="1"/>
</dbReference>
<dbReference type="InterPro" id="IPR046341">
    <property type="entry name" value="SET_dom_sf"/>
</dbReference>
<feature type="domain" description="SET" evidence="1">
    <location>
        <begin position="405"/>
        <end position="628"/>
    </location>
</feature>
<keyword evidence="3" id="KW-1185">Reference proteome</keyword>
<accession>A0A5C5FM77</accession>
<dbReference type="InterPro" id="IPR053209">
    <property type="entry name" value="Gramillin-biosynth_MTr"/>
</dbReference>
<dbReference type="OrthoDB" id="5945798at2759"/>
<reference evidence="2 3" key="1">
    <citation type="submission" date="2019-03" db="EMBL/GenBank/DDBJ databases">
        <title>Rhodosporidium diobovatum UCD-FST 08-225 genome sequencing, assembly, and annotation.</title>
        <authorList>
            <person name="Fakankun I.U."/>
            <person name="Fristensky B."/>
            <person name="Levin D.B."/>
        </authorList>
    </citation>
    <scope>NUCLEOTIDE SEQUENCE [LARGE SCALE GENOMIC DNA]</scope>
    <source>
        <strain evidence="2 3">UCD-FST 08-225</strain>
    </source>
</reference>
<dbReference type="Proteomes" id="UP000311382">
    <property type="component" value="Unassembled WGS sequence"/>
</dbReference>
<dbReference type="PANTHER" id="PTHR47643">
    <property type="entry name" value="TPR DOMAIN PROTEIN (AFU_ORTHOLOGUE AFUA_5G12710)"/>
    <property type="match status" value="1"/>
</dbReference>
<dbReference type="SMART" id="SM00317">
    <property type="entry name" value="SET"/>
    <property type="match status" value="1"/>
</dbReference>
<dbReference type="InterPro" id="IPR011990">
    <property type="entry name" value="TPR-like_helical_dom_sf"/>
</dbReference>
<dbReference type="SUPFAM" id="SSF82199">
    <property type="entry name" value="SET domain"/>
    <property type="match status" value="1"/>
</dbReference>
<dbReference type="InterPro" id="IPR001214">
    <property type="entry name" value="SET_dom"/>
</dbReference>
<dbReference type="Pfam" id="PF00856">
    <property type="entry name" value="SET"/>
    <property type="match status" value="1"/>
</dbReference>
<proteinExistence type="predicted"/>
<organism evidence="2 3">
    <name type="scientific">Rhodotorula diobovata</name>
    <dbReference type="NCBI Taxonomy" id="5288"/>
    <lineage>
        <taxon>Eukaryota</taxon>
        <taxon>Fungi</taxon>
        <taxon>Dikarya</taxon>
        <taxon>Basidiomycota</taxon>
        <taxon>Pucciniomycotina</taxon>
        <taxon>Microbotryomycetes</taxon>
        <taxon>Sporidiobolales</taxon>
        <taxon>Sporidiobolaceae</taxon>
        <taxon>Rhodotorula</taxon>
    </lineage>
</organism>
<dbReference type="PANTHER" id="PTHR47643:SF2">
    <property type="entry name" value="TPR DOMAIN PROTEIN (AFU_ORTHOLOGUE AFUA_5G12710)"/>
    <property type="match status" value="1"/>
</dbReference>